<evidence type="ECO:0000256" key="2">
    <source>
        <dbReference type="ARBA" id="ARBA00004496"/>
    </source>
</evidence>
<dbReference type="InterPro" id="IPR002848">
    <property type="entry name" value="Translin_fam"/>
</dbReference>
<evidence type="ECO:0000256" key="5">
    <source>
        <dbReference type="ARBA" id="ARBA00023242"/>
    </source>
</evidence>
<keyword evidence="8" id="KW-1185">Reference proteome</keyword>
<dbReference type="GO" id="GO:0005737">
    <property type="term" value="C:cytoplasm"/>
    <property type="evidence" value="ECO:0007669"/>
    <property type="project" value="UniProtKB-SubCell"/>
</dbReference>
<comment type="similarity">
    <text evidence="3">Belongs to the translin family.</text>
</comment>
<proteinExistence type="inferred from homology"/>
<feature type="region of interest" description="Disordered" evidence="6">
    <location>
        <begin position="1"/>
        <end position="23"/>
    </location>
</feature>
<dbReference type="Proteomes" id="UP000823405">
    <property type="component" value="Unassembled WGS sequence"/>
</dbReference>
<evidence type="ECO:0000256" key="6">
    <source>
        <dbReference type="SAM" id="MobiDB-lite"/>
    </source>
</evidence>
<dbReference type="Pfam" id="PF01997">
    <property type="entry name" value="Translin"/>
    <property type="match status" value="1"/>
</dbReference>
<reference evidence="7" key="1">
    <citation type="journal article" date="2020" name="Fungal Divers.">
        <title>Resolving the Mortierellaceae phylogeny through synthesis of multi-gene phylogenetics and phylogenomics.</title>
        <authorList>
            <person name="Vandepol N."/>
            <person name="Liber J."/>
            <person name="Desiro A."/>
            <person name="Na H."/>
            <person name="Kennedy M."/>
            <person name="Barry K."/>
            <person name="Grigoriev I.V."/>
            <person name="Miller A.N."/>
            <person name="O'Donnell K."/>
            <person name="Stajich J.E."/>
            <person name="Bonito G."/>
        </authorList>
    </citation>
    <scope>NUCLEOTIDE SEQUENCE</scope>
    <source>
        <strain evidence="7">NVP60</strain>
    </source>
</reference>
<dbReference type="GO" id="GO:0043565">
    <property type="term" value="F:sequence-specific DNA binding"/>
    <property type="evidence" value="ECO:0007669"/>
    <property type="project" value="InterPro"/>
</dbReference>
<evidence type="ECO:0000256" key="4">
    <source>
        <dbReference type="ARBA" id="ARBA00022490"/>
    </source>
</evidence>
<dbReference type="Gene3D" id="1.20.58.200">
    <property type="entry name" value="Translin, domain 2"/>
    <property type="match status" value="1"/>
</dbReference>
<dbReference type="InterPro" id="IPR016068">
    <property type="entry name" value="Translin_N"/>
</dbReference>
<protein>
    <recommendedName>
        <fullName evidence="9">Translin</fullName>
    </recommendedName>
</protein>
<gene>
    <name evidence="7" type="ORF">BGZ97_003649</name>
</gene>
<evidence type="ECO:0000256" key="1">
    <source>
        <dbReference type="ARBA" id="ARBA00004123"/>
    </source>
</evidence>
<sequence length="368" mass="40780">MEDVHMETPPASLAELAESPLTAQQPITEQRHASKEDMIRSNLGKSIVQDFGYFRDILEEHHDRRERIIKVSRDINNFSKKMIFALHRAEPRDYLPQFSAVSEALIEFKEKHTTVLKLFHRVAIDLQASNYYRYQRSVSGAMQEYIEAMTLEYYLVHGKLMPKSALEAELVFTTTSEQMANPDLIIAIGQSFGSEANVADGSTSATPASPIIIETDQTSSAPVTAASSPTVQLSLEVTDEDYLLGIADLTGELMRLAINTLGQSLMPTLQEEDNSILSPEHRVQHILQFLRDIKSGFDGLSLTKMSPISKKMGVLRQSLQKIELACYNVKVRGAEYPPEVLRQMLMSGQDLGGGAGGDSGSAGNEDEE</sequence>
<dbReference type="GO" id="GO:0005634">
    <property type="term" value="C:nucleus"/>
    <property type="evidence" value="ECO:0007669"/>
    <property type="project" value="UniProtKB-SubCell"/>
</dbReference>
<comment type="caution">
    <text evidence="7">The sequence shown here is derived from an EMBL/GenBank/DDBJ whole genome shotgun (WGS) entry which is preliminary data.</text>
</comment>
<keyword evidence="5" id="KW-0539">Nucleus</keyword>
<dbReference type="InterPro" id="IPR016069">
    <property type="entry name" value="Translin_C"/>
</dbReference>
<evidence type="ECO:0000313" key="7">
    <source>
        <dbReference type="EMBL" id="KAG0299544.1"/>
    </source>
</evidence>
<comment type="subcellular location">
    <subcellularLocation>
        <location evidence="2">Cytoplasm</location>
    </subcellularLocation>
    <subcellularLocation>
        <location evidence="1">Nucleus</location>
    </subcellularLocation>
</comment>
<dbReference type="InterPro" id="IPR036081">
    <property type="entry name" value="Translin_sf"/>
</dbReference>
<dbReference type="AlphaFoldDB" id="A0A9P6UHF4"/>
<accession>A0A9P6UHF4</accession>
<dbReference type="CDD" id="cd14820">
    <property type="entry name" value="TRAX"/>
    <property type="match status" value="1"/>
</dbReference>
<dbReference type="PANTHER" id="PTHR10741">
    <property type="entry name" value="TRANSLIN AND TRANSLIN ASSOCIATED PROTEIN X"/>
    <property type="match status" value="1"/>
</dbReference>
<organism evidence="7 8">
    <name type="scientific">Linnemannia gamsii</name>
    <dbReference type="NCBI Taxonomy" id="64522"/>
    <lineage>
        <taxon>Eukaryota</taxon>
        <taxon>Fungi</taxon>
        <taxon>Fungi incertae sedis</taxon>
        <taxon>Mucoromycota</taxon>
        <taxon>Mortierellomycotina</taxon>
        <taxon>Mortierellomycetes</taxon>
        <taxon>Mortierellales</taxon>
        <taxon>Mortierellaceae</taxon>
        <taxon>Linnemannia</taxon>
    </lineage>
</organism>
<evidence type="ECO:0000256" key="3">
    <source>
        <dbReference type="ARBA" id="ARBA00005902"/>
    </source>
</evidence>
<dbReference type="SUPFAM" id="SSF74784">
    <property type="entry name" value="Translin"/>
    <property type="match status" value="1"/>
</dbReference>
<feature type="region of interest" description="Disordered" evidence="6">
    <location>
        <begin position="348"/>
        <end position="368"/>
    </location>
</feature>
<dbReference type="EMBL" id="JAAAIN010001873">
    <property type="protein sequence ID" value="KAG0299544.1"/>
    <property type="molecule type" value="Genomic_DNA"/>
</dbReference>
<dbReference type="OrthoDB" id="31005at2759"/>
<evidence type="ECO:0000313" key="8">
    <source>
        <dbReference type="Proteomes" id="UP000823405"/>
    </source>
</evidence>
<dbReference type="Gene3D" id="1.20.58.190">
    <property type="entry name" value="Translin, domain 1"/>
    <property type="match status" value="1"/>
</dbReference>
<name>A0A9P6UHF4_9FUNG</name>
<feature type="compositionally biased region" description="Gly residues" evidence="6">
    <location>
        <begin position="350"/>
        <end position="360"/>
    </location>
</feature>
<evidence type="ECO:0008006" key="9">
    <source>
        <dbReference type="Google" id="ProtNLM"/>
    </source>
</evidence>
<keyword evidence="4" id="KW-0963">Cytoplasm</keyword>